<proteinExistence type="predicted"/>
<dbReference type="EMBL" id="CM037619">
    <property type="protein sequence ID" value="KAH8008313.1"/>
    <property type="molecule type" value="Genomic_DNA"/>
</dbReference>
<accession>A0ACB8FS38</accession>
<comment type="caution">
    <text evidence="1">The sequence shown here is derived from an EMBL/GenBank/DDBJ whole genome shotgun (WGS) entry which is preliminary data.</text>
</comment>
<evidence type="ECO:0000313" key="1">
    <source>
        <dbReference type="EMBL" id="KAH8008313.1"/>
    </source>
</evidence>
<reference evidence="1" key="1">
    <citation type="submission" date="2021-08" db="EMBL/GenBank/DDBJ databases">
        <title>The first chromosome-level gecko genome reveals the dynamic sex chromosomes of Neotropical dwarf geckos (Sphaerodactylidae: Sphaerodactylus).</title>
        <authorList>
            <person name="Pinto B.J."/>
            <person name="Keating S.E."/>
            <person name="Gamble T."/>
        </authorList>
    </citation>
    <scope>NUCLEOTIDE SEQUENCE</scope>
    <source>
        <strain evidence="1">TG3544</strain>
    </source>
</reference>
<sequence>MAQFPRAGWLLAAALAVTLRTALAGVPIIRLSAQDGPFLEDSNVTMECLTDEEGEDLSEFFFQKYSKWLHAWITLDSESQLRCWFYDVTVSHEDGRLLLNIANLQAWHTGPYRCASNNATGNASVSEAQDLQVEYLHNVFLSQSNTWCGTMGETLTMAEGANLELLCSADASKDPIYEWSREGDDWIVVSSSLTLPKVSREQAGTYTCKAQHPDLPQLTKSKSVQLFVKSSERFFTLESVLPQSTPMLALAVAVPAALLLLVVLGFAVLIPRYRAAAKKKGVPEDSGQRTPIYKGSLESVPSVVVGDTHPLVM</sequence>
<name>A0ACB8FS38_9SAUR</name>
<organism evidence="1 2">
    <name type="scientific">Sphaerodactylus townsendi</name>
    <dbReference type="NCBI Taxonomy" id="933632"/>
    <lineage>
        <taxon>Eukaryota</taxon>
        <taxon>Metazoa</taxon>
        <taxon>Chordata</taxon>
        <taxon>Craniata</taxon>
        <taxon>Vertebrata</taxon>
        <taxon>Euteleostomi</taxon>
        <taxon>Lepidosauria</taxon>
        <taxon>Squamata</taxon>
        <taxon>Bifurcata</taxon>
        <taxon>Gekkota</taxon>
        <taxon>Sphaerodactylidae</taxon>
        <taxon>Sphaerodactylus</taxon>
    </lineage>
</organism>
<dbReference type="Proteomes" id="UP000827872">
    <property type="component" value="Linkage Group LG06"/>
</dbReference>
<keyword evidence="2" id="KW-1185">Reference proteome</keyword>
<gene>
    <name evidence="1" type="ORF">K3G42_028975</name>
</gene>
<evidence type="ECO:0000313" key="2">
    <source>
        <dbReference type="Proteomes" id="UP000827872"/>
    </source>
</evidence>
<protein>
    <submittedName>
        <fullName evidence="1">Uncharacterized protein</fullName>
    </submittedName>
</protein>